<dbReference type="EMBL" id="JBJQOH010000001">
    <property type="protein sequence ID" value="KAL3701868.1"/>
    <property type="molecule type" value="Genomic_DNA"/>
</dbReference>
<feature type="domain" description="Reverse transcriptase" evidence="2">
    <location>
        <begin position="762"/>
        <end position="904"/>
    </location>
</feature>
<keyword evidence="4" id="KW-1185">Reference proteome</keyword>
<evidence type="ECO:0000259" key="2">
    <source>
        <dbReference type="Pfam" id="PF00078"/>
    </source>
</evidence>
<proteinExistence type="predicted"/>
<protein>
    <recommendedName>
        <fullName evidence="2">Reverse transcriptase domain-containing protein</fullName>
    </recommendedName>
</protein>
<dbReference type="PANTHER" id="PTHR31635">
    <property type="entry name" value="REVERSE TRANSCRIPTASE DOMAIN-CONTAINING PROTEIN-RELATED"/>
    <property type="match status" value="1"/>
</dbReference>
<accession>A0ABD3IDW9</accession>
<evidence type="ECO:0000256" key="1">
    <source>
        <dbReference type="SAM" id="Coils"/>
    </source>
</evidence>
<sequence length="916" mass="102190">MAFSADELLKALTLLLDEQRRQSEEWRRKELEYEKLSLAFEKVKKKCGWFDGYYVSRYVVEYSSAMREFDVSEAEAINNFEFLAESYIRQDVSEVKGEFGGSWKTYKQALSRRFWRNDFDADEYIVDKEVEADTSVLVDAPVDYKKVVDSADSAASVEELVGILAEVPENSDATSELKDISASIGSFLERFAVTTGIHEVHVEVQVQKDDVTIVEAEENSVIASGIDSEEGSATDIGENSDFTTEVEEFAVDTSFATATREGSEFTSESEGFAADTEGNFATHVGDSSEFAIEAEEFAADTGGDSATDVGKDSEFAAEAEEFAADTGGDSATDVGKDSEFAAEAEEFAADTGGDSATDVGKDSEFAAEAERFAADIGGDSATDVGKDFEFDAEAERFTADTGGDSVTIGGSSADVDGVSKRFVVDIDVSSTYDAQEISPVEIARVSVTSIGRVGGVLGVHAERVLFTGVEKLSTVVAVEIERASIPTTQICSCLMTGGGEDVLHRFVMPVLLFGGGGCRVETRFTIEISFKFKLYESYCIGMRRPNGQLVDIVQRQDTRFTQQCYFGDKLDQARLDRVYLSNGGSWFHHVHKVTHDASQTLLDHWPVITALKMKEEGRESIKRGSYLKMNAESLCSAEVFQKVRDVWQQHPESIQDQLARWMLGWSRVKAVLRTEKIKEKGKEKHLKTAKTELVALRMRMQSDSTEGVKQRVTALEHQIRRRELEDAKSWRLRSRIKWIEADGNLLEQHRQGVIIDEKWWLRNWRPITLMGITSKLIGKLLAQRLKKVLGDLTSVQQTEFIEGRSIFDNLLGTRMGAEWAKASTQEALFLKFNFAKDILSAMNFDPHFSMLLKSLVQRGSSKVHVNGWFTEPIQLNRGVRQGCPMAQYLFMLSTQPLMLLFEKAQRENQLVGIRLH</sequence>
<evidence type="ECO:0000313" key="3">
    <source>
        <dbReference type="EMBL" id="KAL3701868.1"/>
    </source>
</evidence>
<gene>
    <name evidence="3" type="ORF">R1sor_019890</name>
</gene>
<reference evidence="3 4" key="1">
    <citation type="submission" date="2024-09" db="EMBL/GenBank/DDBJ databases">
        <title>Chromosome-scale assembly of Riccia sorocarpa.</title>
        <authorList>
            <person name="Paukszto L."/>
        </authorList>
    </citation>
    <scope>NUCLEOTIDE SEQUENCE [LARGE SCALE GENOMIC DNA]</scope>
    <source>
        <strain evidence="3">LP-2024</strain>
        <tissue evidence="3">Aerial parts of the thallus</tissue>
    </source>
</reference>
<keyword evidence="1" id="KW-0175">Coiled coil</keyword>
<dbReference type="AlphaFoldDB" id="A0ABD3IDW9"/>
<dbReference type="PANTHER" id="PTHR31635:SF196">
    <property type="entry name" value="REVERSE TRANSCRIPTASE DOMAIN-CONTAINING PROTEIN-RELATED"/>
    <property type="match status" value="1"/>
</dbReference>
<feature type="coiled-coil region" evidence="1">
    <location>
        <begin position="9"/>
        <end position="36"/>
    </location>
</feature>
<evidence type="ECO:0000313" key="4">
    <source>
        <dbReference type="Proteomes" id="UP001633002"/>
    </source>
</evidence>
<name>A0ABD3IDW9_9MARC</name>
<dbReference type="Proteomes" id="UP001633002">
    <property type="component" value="Unassembled WGS sequence"/>
</dbReference>
<organism evidence="3 4">
    <name type="scientific">Riccia sorocarpa</name>
    <dbReference type="NCBI Taxonomy" id="122646"/>
    <lineage>
        <taxon>Eukaryota</taxon>
        <taxon>Viridiplantae</taxon>
        <taxon>Streptophyta</taxon>
        <taxon>Embryophyta</taxon>
        <taxon>Marchantiophyta</taxon>
        <taxon>Marchantiopsida</taxon>
        <taxon>Marchantiidae</taxon>
        <taxon>Marchantiales</taxon>
        <taxon>Ricciaceae</taxon>
        <taxon>Riccia</taxon>
    </lineage>
</organism>
<comment type="caution">
    <text evidence="3">The sequence shown here is derived from an EMBL/GenBank/DDBJ whole genome shotgun (WGS) entry which is preliminary data.</text>
</comment>
<dbReference type="Pfam" id="PF00078">
    <property type="entry name" value="RVT_1"/>
    <property type="match status" value="1"/>
</dbReference>
<dbReference type="InterPro" id="IPR000477">
    <property type="entry name" value="RT_dom"/>
</dbReference>